<evidence type="ECO:0000313" key="4">
    <source>
        <dbReference type="EMBL" id="CAB4370731.1"/>
    </source>
</evidence>
<reference evidence="10" key="1">
    <citation type="submission" date="2020-05" db="EMBL/GenBank/DDBJ databases">
        <authorList>
            <person name="Chiriac C."/>
            <person name="Salcher M."/>
            <person name="Ghai R."/>
            <person name="Kavagutti S V."/>
        </authorList>
    </citation>
    <scope>NUCLEOTIDE SEQUENCE</scope>
</reference>
<evidence type="ECO:0000256" key="1">
    <source>
        <dbReference type="SAM" id="MobiDB-lite"/>
    </source>
</evidence>
<keyword evidence="2" id="KW-0812">Transmembrane</keyword>
<organism evidence="10">
    <name type="scientific">freshwater metagenome</name>
    <dbReference type="NCBI Taxonomy" id="449393"/>
    <lineage>
        <taxon>unclassified sequences</taxon>
        <taxon>metagenomes</taxon>
        <taxon>ecological metagenomes</taxon>
    </lineage>
</organism>
<dbReference type="EMBL" id="CAFBOK010000077">
    <property type="protein sequence ID" value="CAB4982432.1"/>
    <property type="molecule type" value="Genomic_DNA"/>
</dbReference>
<feature type="region of interest" description="Disordered" evidence="1">
    <location>
        <begin position="1"/>
        <end position="25"/>
    </location>
</feature>
<keyword evidence="2" id="KW-0472">Membrane</keyword>
<dbReference type="EMBL" id="CAEUNJ010000011">
    <property type="protein sequence ID" value="CAB4370731.1"/>
    <property type="molecule type" value="Genomic_DNA"/>
</dbReference>
<proteinExistence type="predicted"/>
<dbReference type="EMBL" id="CAEZXY010000007">
    <property type="protein sequence ID" value="CAB4697299.1"/>
    <property type="molecule type" value="Genomic_DNA"/>
</dbReference>
<dbReference type="EMBL" id="CAEZVC010000011">
    <property type="protein sequence ID" value="CAB4615597.1"/>
    <property type="molecule type" value="Genomic_DNA"/>
</dbReference>
<evidence type="ECO:0000313" key="3">
    <source>
        <dbReference type="EMBL" id="CAB4334092.1"/>
    </source>
</evidence>
<evidence type="ECO:0000256" key="2">
    <source>
        <dbReference type="SAM" id="Phobius"/>
    </source>
</evidence>
<dbReference type="EMBL" id="CAFBRD010000005">
    <property type="protein sequence ID" value="CAB5073604.1"/>
    <property type="molecule type" value="Genomic_DNA"/>
</dbReference>
<evidence type="ECO:0000313" key="8">
    <source>
        <dbReference type="EMBL" id="CAB4940587.1"/>
    </source>
</evidence>
<accession>A0A6J7V495</accession>
<name>A0A6J7V495_9ZZZZ</name>
<dbReference type="EMBL" id="CAESAL010000009">
    <property type="protein sequence ID" value="CAB4334092.1"/>
    <property type="molecule type" value="Genomic_DNA"/>
</dbReference>
<sequence length="96" mass="9820">MGKASQAKKAARLARESGQVEQRPKRRLAFPLTIAAAVIIGIVMVVIARQPASTPNLTIDPTTVTLDPNSITADTSATTIPAGGTDAVPTTLAAGQ</sequence>
<dbReference type="EMBL" id="CAEZTY010000009">
    <property type="protein sequence ID" value="CAB4579011.1"/>
    <property type="molecule type" value="Genomic_DNA"/>
</dbReference>
<dbReference type="EMBL" id="CAFBNJ010000004">
    <property type="protein sequence ID" value="CAB4940587.1"/>
    <property type="molecule type" value="Genomic_DNA"/>
</dbReference>
<dbReference type="AlphaFoldDB" id="A0A6J7V495"/>
<evidence type="ECO:0000313" key="10">
    <source>
        <dbReference type="EMBL" id="CAB5073604.1"/>
    </source>
</evidence>
<feature type="transmembrane region" description="Helical" evidence="2">
    <location>
        <begin position="28"/>
        <end position="48"/>
    </location>
</feature>
<gene>
    <name evidence="5" type="ORF">UFOPK1762_00426</name>
    <name evidence="6" type="ORF">UFOPK1906_00342</name>
    <name evidence="7" type="ORF">UFOPK2624_00327</name>
    <name evidence="3" type="ORF">UFOPK3331_00440</name>
    <name evidence="8" type="ORF">UFOPK3785_00157</name>
    <name evidence="9" type="ORF">UFOPK3927_00793</name>
    <name evidence="4" type="ORF">UFOPK4201_00394</name>
    <name evidence="10" type="ORF">UFOPK4371_00191</name>
</gene>
<protein>
    <submittedName>
        <fullName evidence="10">Unannotated protein</fullName>
    </submittedName>
</protein>
<evidence type="ECO:0000313" key="9">
    <source>
        <dbReference type="EMBL" id="CAB4982432.1"/>
    </source>
</evidence>
<evidence type="ECO:0000313" key="7">
    <source>
        <dbReference type="EMBL" id="CAB4697299.1"/>
    </source>
</evidence>
<feature type="region of interest" description="Disordered" evidence="1">
    <location>
        <begin position="73"/>
        <end position="96"/>
    </location>
</feature>
<evidence type="ECO:0000313" key="5">
    <source>
        <dbReference type="EMBL" id="CAB4579011.1"/>
    </source>
</evidence>
<evidence type="ECO:0000313" key="6">
    <source>
        <dbReference type="EMBL" id="CAB4615597.1"/>
    </source>
</evidence>
<keyword evidence="2" id="KW-1133">Transmembrane helix</keyword>